<dbReference type="InterPro" id="IPR058661">
    <property type="entry name" value="FimL_2nd"/>
</dbReference>
<proteinExistence type="predicted"/>
<organism evidence="2 3">
    <name type="scientific">Alcanivorax quisquiliarum</name>
    <dbReference type="NCBI Taxonomy" id="2933565"/>
    <lineage>
        <taxon>Bacteria</taxon>
        <taxon>Pseudomonadati</taxon>
        <taxon>Pseudomonadota</taxon>
        <taxon>Gammaproteobacteria</taxon>
        <taxon>Oceanospirillales</taxon>
        <taxon>Alcanivoracaceae</taxon>
        <taxon>Alcanivorax</taxon>
    </lineage>
</organism>
<sequence length="564" mass="61708">MVAITNTTSLTFLKDELDSTLSQAEAALEAFVDEPSRNAELQACSEAFRQVRGICQMLELPAAALMAEEMELVAGTILRSVAPERLIGTLGNSIVLLGRYLEYVQLKNVALPELLVGGINELRRAAGKSLIPESHFFRVDVTRERQPPAPAGSAPRAEIQARCRRLRHMYQVGLLGVLRGDSRTSLKLVARALGRIDRLCGNAPLGRLWWVARGAVEAMISDEMKLTPARKHLLSQFDRQIKRLVYEGERALDSDAPLLLIKDSVYIVSLCQHDQGLVGEIKRAFAVSARFSDAALQDELSLMSGAGGSVIRTVAVAMKEELSSIKNALDLAAQGAADTDYCELADTLARLAGTLIMIGQNRESTQIRSRAEQVRNWRAGAIDPEGMDFQGLVDDLLMVENAVATLERRFAPVDDINREVRNTRISLYQLDEARMTVVGECRAGMSLTKRSLTSFIDSQGDRMHLSNVPAVLTGVAGGLMFLELDRARAVLEGCRHFIEQQLLAEGSGAPVLEQMETLADAITSIDYYLESMEEHKPIGDAVLEVAEISLAELGFPVRQAAQPA</sequence>
<evidence type="ECO:0000259" key="1">
    <source>
        <dbReference type="Pfam" id="PF26379"/>
    </source>
</evidence>
<name>A0ABT0E3R3_9GAMM</name>
<feature type="domain" description="Scaffold protein FimL second" evidence="1">
    <location>
        <begin position="157"/>
        <end position="292"/>
    </location>
</feature>
<dbReference type="EMBL" id="JALKII010000001">
    <property type="protein sequence ID" value="MCK0536449.1"/>
    <property type="molecule type" value="Genomic_DNA"/>
</dbReference>
<reference evidence="2" key="1">
    <citation type="submission" date="2022-04" db="EMBL/GenBank/DDBJ databases">
        <title>Alcanivorax sp. CY1518 draft genome sequence.</title>
        <authorList>
            <person name="Zhao G."/>
            <person name="An M."/>
        </authorList>
    </citation>
    <scope>NUCLEOTIDE SEQUENCE</scope>
    <source>
        <strain evidence="2">CY1518</strain>
    </source>
</reference>
<keyword evidence="3" id="KW-1185">Reference proteome</keyword>
<dbReference type="InterPro" id="IPR036641">
    <property type="entry name" value="HPT_dom_sf"/>
</dbReference>
<gene>
    <name evidence="2" type="ORF">MU846_01855</name>
</gene>
<dbReference type="Pfam" id="PF26379">
    <property type="entry name" value="FimL_2nd"/>
    <property type="match status" value="1"/>
</dbReference>
<dbReference type="Proteomes" id="UP001165524">
    <property type="component" value="Unassembled WGS sequence"/>
</dbReference>
<evidence type="ECO:0000313" key="2">
    <source>
        <dbReference type="EMBL" id="MCK0536449.1"/>
    </source>
</evidence>
<accession>A0ABT0E3R3</accession>
<protein>
    <recommendedName>
        <fullName evidence="1">Scaffold protein FimL second domain-containing protein</fullName>
    </recommendedName>
</protein>
<evidence type="ECO:0000313" key="3">
    <source>
        <dbReference type="Proteomes" id="UP001165524"/>
    </source>
</evidence>
<dbReference type="SUPFAM" id="SSF47226">
    <property type="entry name" value="Histidine-containing phosphotransfer domain, HPT domain"/>
    <property type="match status" value="1"/>
</dbReference>
<comment type="caution">
    <text evidence="2">The sequence shown here is derived from an EMBL/GenBank/DDBJ whole genome shotgun (WGS) entry which is preliminary data.</text>
</comment>
<dbReference type="RefSeq" id="WP_246947671.1">
    <property type="nucleotide sequence ID" value="NZ_JALKII010000001.1"/>
</dbReference>